<feature type="signal peptide" evidence="3">
    <location>
        <begin position="1"/>
        <end position="15"/>
    </location>
</feature>
<keyword evidence="1" id="KW-0175">Coiled coil</keyword>
<gene>
    <name evidence="4" type="ORF">EPH_0007620</name>
</gene>
<feature type="chain" id="PRO_5012452398" evidence="3">
    <location>
        <begin position="16"/>
        <end position="425"/>
    </location>
</feature>
<sequence length="425" mass="46049">MSFISAVTLRRLVAALRSLGLSCVFPIGGQGSRKEFILTTLLKLQYLVEPLQYASERQGGERQPELSQTGETMMPSDLGERVAVSAVREAKTPKDQLKLLKRLTAFMLQRVGVALELQALFRADADAVNELLCLAETLADAARQAPQGQANNLAKKTAVYLQVENEEEKGFGREHPFEIPQALRSKDAIQTVQTQVEKVLSSVQNFYGEDQTGERRKTGEFLQAVLALEGSSGSSNAAAAPTSAARGSSGSNSALLLEQLDRSGRALADVERNNEALAFQVQELKEKIGGAERNADRLGKQLLLLGASQNSVLAAPEEQQQRDMQEQLRQLYIQYARRCAVCDTLTASVEAIAGHAEAEAARNRLRLQEARQQLRLEHAATASATDSQTNCIDTLCGGMSEDMGLTLASSEQLCTEGSELDLAGL</sequence>
<proteinExistence type="predicted"/>
<evidence type="ECO:0000256" key="1">
    <source>
        <dbReference type="SAM" id="Coils"/>
    </source>
</evidence>
<feature type="region of interest" description="Disordered" evidence="2">
    <location>
        <begin position="232"/>
        <end position="251"/>
    </location>
</feature>
<feature type="coiled-coil region" evidence="1">
    <location>
        <begin position="267"/>
        <end position="301"/>
    </location>
</feature>
<evidence type="ECO:0000313" key="5">
    <source>
        <dbReference type="Proteomes" id="UP000018201"/>
    </source>
</evidence>
<reference evidence="4" key="2">
    <citation type="submission" date="2013-10" db="EMBL/GenBank/DDBJ databases">
        <authorList>
            <person name="Aslett M."/>
        </authorList>
    </citation>
    <scope>NUCLEOTIDE SEQUENCE [LARGE SCALE GENOMIC DNA]</scope>
    <source>
        <strain evidence="4">Houghton</strain>
    </source>
</reference>
<dbReference type="EMBL" id="HG691466">
    <property type="protein sequence ID" value="CDI77309.1"/>
    <property type="molecule type" value="Genomic_DNA"/>
</dbReference>
<evidence type="ECO:0000256" key="3">
    <source>
        <dbReference type="SAM" id="SignalP"/>
    </source>
</evidence>
<dbReference type="Proteomes" id="UP000018201">
    <property type="component" value="Unassembled WGS sequence"/>
</dbReference>
<keyword evidence="3" id="KW-0732">Signal</keyword>
<dbReference type="VEuPathDB" id="ToxoDB:EPH_0007620"/>
<name>U6GFG0_9EIME</name>
<dbReference type="Pfam" id="PF10234">
    <property type="entry name" value="Cluap1"/>
    <property type="match status" value="1"/>
</dbReference>
<reference evidence="4" key="1">
    <citation type="submission" date="2013-10" db="EMBL/GenBank/DDBJ databases">
        <title>Genomic analysis of the causative agents of coccidiosis in chickens.</title>
        <authorList>
            <person name="Reid A.J."/>
            <person name="Blake D."/>
            <person name="Billington K."/>
            <person name="Browne H."/>
            <person name="Dunn M."/>
            <person name="Hung S."/>
            <person name="Kawahara F."/>
            <person name="Miranda-Saavedra D."/>
            <person name="Mourier T."/>
            <person name="Nagra H."/>
            <person name="Otto T.D."/>
            <person name="Rawlings N."/>
            <person name="Sanchez A."/>
            <person name="Sanders M."/>
            <person name="Subramaniam C."/>
            <person name="Tay Y."/>
            <person name="Dear P."/>
            <person name="Doerig C."/>
            <person name="Gruber A."/>
            <person name="Parkinson J."/>
            <person name="Shirley M."/>
            <person name="Wan K.L."/>
            <person name="Berriman M."/>
            <person name="Tomley F."/>
            <person name="Pain A."/>
        </authorList>
    </citation>
    <scope>NUCLEOTIDE SEQUENCE [LARGE SCALE GENOMIC DNA]</scope>
    <source>
        <strain evidence="4">Houghton</strain>
    </source>
</reference>
<dbReference type="AlphaFoldDB" id="U6GFG0"/>
<evidence type="ECO:0000256" key="2">
    <source>
        <dbReference type="SAM" id="MobiDB-lite"/>
    </source>
</evidence>
<evidence type="ECO:0000313" key="4">
    <source>
        <dbReference type="EMBL" id="CDI77309.1"/>
    </source>
</evidence>
<organism evidence="4 5">
    <name type="scientific">Eimeria praecox</name>
    <dbReference type="NCBI Taxonomy" id="51316"/>
    <lineage>
        <taxon>Eukaryota</taxon>
        <taxon>Sar</taxon>
        <taxon>Alveolata</taxon>
        <taxon>Apicomplexa</taxon>
        <taxon>Conoidasida</taxon>
        <taxon>Coccidia</taxon>
        <taxon>Eucoccidiorida</taxon>
        <taxon>Eimeriorina</taxon>
        <taxon>Eimeriidae</taxon>
        <taxon>Eimeria</taxon>
    </lineage>
</organism>
<dbReference type="InterPro" id="IPR019366">
    <property type="entry name" value="Clusterin-associated_protein-1"/>
</dbReference>
<accession>U6GFG0</accession>
<protein>
    <submittedName>
        <fullName evidence="4">Uncharacterized protein</fullName>
    </submittedName>
</protein>
<dbReference type="OrthoDB" id="346994at2759"/>
<keyword evidence="5" id="KW-1185">Reference proteome</keyword>